<dbReference type="Proteomes" id="UP001417504">
    <property type="component" value="Unassembled WGS sequence"/>
</dbReference>
<sequence>MFLYTPTCVLILSNTYLEKYGWIDLTTLTILSMLSTIDDELKSKYIIKN</sequence>
<protein>
    <submittedName>
        <fullName evidence="1">Uncharacterized protein</fullName>
    </submittedName>
</protein>
<reference evidence="1 2" key="1">
    <citation type="submission" date="2024-01" db="EMBL/GenBank/DDBJ databases">
        <title>Genome assemblies of Stephania.</title>
        <authorList>
            <person name="Yang L."/>
        </authorList>
    </citation>
    <scope>NUCLEOTIDE SEQUENCE [LARGE SCALE GENOMIC DNA]</scope>
    <source>
        <strain evidence="1">QJT</strain>
        <tissue evidence="1">Leaf</tissue>
    </source>
</reference>
<dbReference type="EMBL" id="JBBNAE010000004">
    <property type="protein sequence ID" value="KAK9130704.1"/>
    <property type="molecule type" value="Genomic_DNA"/>
</dbReference>
<accession>A0AAP0P5A8</accession>
<evidence type="ECO:0000313" key="2">
    <source>
        <dbReference type="Proteomes" id="UP001417504"/>
    </source>
</evidence>
<comment type="caution">
    <text evidence="1">The sequence shown here is derived from an EMBL/GenBank/DDBJ whole genome shotgun (WGS) entry which is preliminary data.</text>
</comment>
<name>A0AAP0P5A8_9MAGN</name>
<keyword evidence="2" id="KW-1185">Reference proteome</keyword>
<dbReference type="AlphaFoldDB" id="A0AAP0P5A8"/>
<proteinExistence type="predicted"/>
<gene>
    <name evidence="1" type="ORF">Sjap_011191</name>
</gene>
<organism evidence="1 2">
    <name type="scientific">Stephania japonica</name>
    <dbReference type="NCBI Taxonomy" id="461633"/>
    <lineage>
        <taxon>Eukaryota</taxon>
        <taxon>Viridiplantae</taxon>
        <taxon>Streptophyta</taxon>
        <taxon>Embryophyta</taxon>
        <taxon>Tracheophyta</taxon>
        <taxon>Spermatophyta</taxon>
        <taxon>Magnoliopsida</taxon>
        <taxon>Ranunculales</taxon>
        <taxon>Menispermaceae</taxon>
        <taxon>Menispermoideae</taxon>
        <taxon>Cissampelideae</taxon>
        <taxon>Stephania</taxon>
    </lineage>
</organism>
<evidence type="ECO:0000313" key="1">
    <source>
        <dbReference type="EMBL" id="KAK9130704.1"/>
    </source>
</evidence>